<dbReference type="GO" id="GO:0006355">
    <property type="term" value="P:regulation of DNA-templated transcription"/>
    <property type="evidence" value="ECO:0007669"/>
    <property type="project" value="InterPro"/>
</dbReference>
<dbReference type="Gene3D" id="3.40.50.2300">
    <property type="match status" value="1"/>
</dbReference>
<evidence type="ECO:0000313" key="12">
    <source>
        <dbReference type="EMBL" id="QHB63098.1"/>
    </source>
</evidence>
<feature type="domain" description="HTH luxR-type" evidence="5">
    <location>
        <begin position="169"/>
        <end position="234"/>
    </location>
</feature>
<feature type="compositionally biased region" description="Polar residues" evidence="4">
    <location>
        <begin position="158"/>
        <end position="169"/>
    </location>
</feature>
<dbReference type="CDD" id="cd06170">
    <property type="entry name" value="LuxR_C_like"/>
    <property type="match status" value="1"/>
</dbReference>
<dbReference type="Proteomes" id="UP000193208">
    <property type="component" value="Unassembled WGS sequence"/>
</dbReference>
<dbReference type="Proteomes" id="UP000470200">
    <property type="component" value="Unassembled WGS sequence"/>
</dbReference>
<dbReference type="SMART" id="SM00421">
    <property type="entry name" value="HTH_LUXR"/>
    <property type="match status" value="1"/>
</dbReference>
<keyword evidence="1 3" id="KW-0597">Phosphoprotein</keyword>
<dbReference type="Proteomes" id="UP000464884">
    <property type="component" value="Chromosome"/>
</dbReference>
<dbReference type="GO" id="GO:0000160">
    <property type="term" value="P:phosphorelay signal transduction system"/>
    <property type="evidence" value="ECO:0007669"/>
    <property type="project" value="InterPro"/>
</dbReference>
<dbReference type="Proteomes" id="UP000886943">
    <property type="component" value="Unassembled WGS sequence"/>
</dbReference>
<feature type="region of interest" description="Disordered" evidence="4">
    <location>
        <begin position="133"/>
        <end position="172"/>
    </location>
</feature>
<name>A0A076JP79_BIFAD</name>
<reference evidence="8 21" key="3">
    <citation type="journal article" date="2019" name="Nat. Med.">
        <title>A library of human gut bacterial isolates paired with longitudinal multiomics data enables mechanistic microbiome research.</title>
        <authorList>
            <person name="Poyet M."/>
            <person name="Groussin M."/>
            <person name="Gibbons S.M."/>
            <person name="Avila-Pacheco J."/>
            <person name="Jiang X."/>
            <person name="Kearney S.M."/>
            <person name="Perrotta A.R."/>
            <person name="Berdy B."/>
            <person name="Zhao S."/>
            <person name="Lieberman T.D."/>
            <person name="Swanson P.K."/>
            <person name="Smith M."/>
            <person name="Roesemann S."/>
            <person name="Alexander J.E."/>
            <person name="Rich S.A."/>
            <person name="Livny J."/>
            <person name="Vlamakis H."/>
            <person name="Clish C."/>
            <person name="Bullock K."/>
            <person name="Deik A."/>
            <person name="Scott J."/>
            <person name="Pierce K.A."/>
            <person name="Xavier R.J."/>
            <person name="Alm E.J."/>
        </authorList>
    </citation>
    <scope>NUCLEOTIDE SEQUENCE [LARGE SCALE GENOMIC DNA]</scope>
    <source>
        <strain evidence="8 21">BIOML-A105</strain>
    </source>
</reference>
<dbReference type="InterPro" id="IPR011006">
    <property type="entry name" value="CheY-like_superfamily"/>
</dbReference>
<evidence type="ECO:0000313" key="15">
    <source>
        <dbReference type="Proteomes" id="UP000193208"/>
    </source>
</evidence>
<dbReference type="Proteomes" id="UP000193905">
    <property type="component" value="Unassembled WGS sequence"/>
</dbReference>
<dbReference type="KEGG" id="badl:BADO_1091"/>
<evidence type="ECO:0000256" key="3">
    <source>
        <dbReference type="PROSITE-ProRule" id="PRU00169"/>
    </source>
</evidence>
<evidence type="ECO:0000313" key="21">
    <source>
        <dbReference type="Proteomes" id="UP000470200"/>
    </source>
</evidence>
<feature type="modified residue" description="4-aspartylphosphate" evidence="3">
    <location>
        <position position="53"/>
    </location>
</feature>
<evidence type="ECO:0000313" key="19">
    <source>
        <dbReference type="Proteomes" id="UP000285462"/>
    </source>
</evidence>
<evidence type="ECO:0000313" key="16">
    <source>
        <dbReference type="Proteomes" id="UP000193377"/>
    </source>
</evidence>
<dbReference type="SUPFAM" id="SSF52172">
    <property type="entry name" value="CheY-like"/>
    <property type="match status" value="1"/>
</dbReference>
<dbReference type="PANTHER" id="PTHR43214:SF43">
    <property type="entry name" value="TWO-COMPONENT RESPONSE REGULATOR"/>
    <property type="match status" value="1"/>
</dbReference>
<evidence type="ECO:0000256" key="2">
    <source>
        <dbReference type="ARBA" id="ARBA00023125"/>
    </source>
</evidence>
<reference evidence="18 19" key="2">
    <citation type="submission" date="2018-08" db="EMBL/GenBank/DDBJ databases">
        <title>A genome reference for cultivated species of the human gut microbiota.</title>
        <authorList>
            <person name="Zou Y."/>
            <person name="Xue W."/>
            <person name="Luo G."/>
        </authorList>
    </citation>
    <scope>NUCLEOTIDE SEQUENCE [LARGE SCALE GENOMIC DNA]</scope>
    <source>
        <strain evidence="13 19">AF21-27</strain>
        <strain evidence="14 18">AF45-19</strain>
    </source>
</reference>
<dbReference type="EMBL" id="WDIP01000006">
    <property type="protein sequence ID" value="KAB5884467.1"/>
    <property type="molecule type" value="Genomic_DNA"/>
</dbReference>
<dbReference type="EMBL" id="QRVT01000002">
    <property type="protein sequence ID" value="RGS64968.1"/>
    <property type="molecule type" value="Genomic_DNA"/>
</dbReference>
<dbReference type="GO" id="GO:0003677">
    <property type="term" value="F:DNA binding"/>
    <property type="evidence" value="ECO:0007669"/>
    <property type="project" value="UniProtKB-KW"/>
</dbReference>
<evidence type="ECO:0000313" key="11">
    <source>
        <dbReference type="EMBL" id="OSH00094.1"/>
    </source>
</evidence>
<evidence type="ECO:0000256" key="4">
    <source>
        <dbReference type="SAM" id="MobiDB-lite"/>
    </source>
</evidence>
<dbReference type="InterPro" id="IPR039420">
    <property type="entry name" value="WalR-like"/>
</dbReference>
<dbReference type="Proteomes" id="UP000193377">
    <property type="component" value="Unassembled WGS sequence"/>
</dbReference>
<dbReference type="EMBL" id="LNKI01000003">
    <property type="protein sequence ID" value="OSH00094.1"/>
    <property type="molecule type" value="Genomic_DNA"/>
</dbReference>
<reference evidence="12 20" key="4">
    <citation type="submission" date="2019-12" db="EMBL/GenBank/DDBJ databases">
        <title>Draft Genome Sequence of Bifidobacterium adolescentis ZJ2.</title>
        <authorList>
            <person name="Jin Z."/>
        </authorList>
    </citation>
    <scope>NUCLEOTIDE SEQUENCE [LARGE SCALE GENOMIC DNA]</scope>
    <source>
        <strain evidence="12 20">ZJ2</strain>
    </source>
</reference>
<dbReference type="CDD" id="cd17535">
    <property type="entry name" value="REC_NarL-like"/>
    <property type="match status" value="1"/>
</dbReference>
<evidence type="ECO:0000259" key="6">
    <source>
        <dbReference type="PROSITE" id="PS50110"/>
    </source>
</evidence>
<dbReference type="Pfam" id="PF00196">
    <property type="entry name" value="GerE"/>
    <property type="match status" value="1"/>
</dbReference>
<dbReference type="AlphaFoldDB" id="A0A076JP79"/>
<dbReference type="Proteomes" id="UP000285262">
    <property type="component" value="Unassembled WGS sequence"/>
</dbReference>
<dbReference type="EMBL" id="QRNG01000012">
    <property type="protein sequence ID" value="RHK25094.1"/>
    <property type="molecule type" value="Genomic_DNA"/>
</dbReference>
<keyword evidence="2 13" id="KW-0238">DNA-binding</keyword>
<dbReference type="EMBL" id="BPPZ01000002">
    <property type="protein sequence ID" value="GJD13479.1"/>
    <property type="molecule type" value="Genomic_DNA"/>
</dbReference>
<evidence type="ECO:0000313" key="9">
    <source>
        <dbReference type="EMBL" id="OSG88544.1"/>
    </source>
</evidence>
<dbReference type="SMART" id="SM00448">
    <property type="entry name" value="REC"/>
    <property type="match status" value="1"/>
</dbReference>
<dbReference type="PROSITE" id="PS50043">
    <property type="entry name" value="HTH_LUXR_2"/>
    <property type="match status" value="1"/>
</dbReference>
<dbReference type="PANTHER" id="PTHR43214">
    <property type="entry name" value="TWO-COMPONENT RESPONSE REGULATOR"/>
    <property type="match status" value="1"/>
</dbReference>
<evidence type="ECO:0000313" key="10">
    <source>
        <dbReference type="EMBL" id="OSG96695.1"/>
    </source>
</evidence>
<evidence type="ECO:0000313" key="7">
    <source>
        <dbReference type="EMBL" id="GJD13479.1"/>
    </source>
</evidence>
<dbReference type="Proteomes" id="UP000285462">
    <property type="component" value="Unassembled WGS sequence"/>
</dbReference>
<sequence length="234" mass="25036">MHVAIADDDPIVCSSLSTILEATGTADVAWTANTGTDAVTQYEMDAPDVLLVDVQMPGMDGLQASEAILDAHPNARILILTTFADESYIAKALEIGTKGYLIKQDVSSVIPAVQAVMAGQVVMGAEVLSKLRVSPQSTTSDESSSVDRVVSHDDAQAVQGSRNPDSSGPSERFAGLTERELDVLELVAEGLDNREIASRLFLSEGTVRNRISDILAKTNISNRTKLAVEWLAWH</sequence>
<reference evidence="7" key="5">
    <citation type="submission" date="2021-08" db="EMBL/GenBank/DDBJ databases">
        <title>Draft genome sequence of the GABA producer Bifidobacterium adolescentis 4-2, isolated from healthy human feces.</title>
        <authorList>
            <person name="Altaib H."/>
            <person name="Niwa R."/>
            <person name="Abe M."/>
            <person name="Suzuki T."/>
        </authorList>
    </citation>
    <scope>NUCLEOTIDE SEQUENCE</scope>
    <source>
        <strain evidence="7">4-2</strain>
    </source>
</reference>
<evidence type="ECO:0000313" key="8">
    <source>
        <dbReference type="EMBL" id="KAB5884467.1"/>
    </source>
</evidence>
<proteinExistence type="predicted"/>
<feature type="domain" description="Response regulatory" evidence="6">
    <location>
        <begin position="2"/>
        <end position="118"/>
    </location>
</feature>
<dbReference type="InterPro" id="IPR058245">
    <property type="entry name" value="NreC/VraR/RcsB-like_REC"/>
</dbReference>
<evidence type="ECO:0000259" key="5">
    <source>
        <dbReference type="PROSITE" id="PS50043"/>
    </source>
</evidence>
<protein>
    <submittedName>
        <fullName evidence="12 13">Response regulator</fullName>
    </submittedName>
    <submittedName>
        <fullName evidence="10">LuxR family transcriptional regulator</fullName>
    </submittedName>
    <submittedName>
        <fullName evidence="7">Response regulator of two-component system</fullName>
    </submittedName>
    <submittedName>
        <fullName evidence="8">Response regulator transcription factor</fullName>
    </submittedName>
</protein>
<evidence type="ECO:0000313" key="14">
    <source>
        <dbReference type="EMBL" id="RHK25094.1"/>
    </source>
</evidence>
<dbReference type="EMBL" id="LNKH01000007">
    <property type="protein sequence ID" value="OSG96695.1"/>
    <property type="molecule type" value="Genomic_DNA"/>
</dbReference>
<dbReference type="EMBL" id="CP047129">
    <property type="protein sequence ID" value="QHB63098.1"/>
    <property type="molecule type" value="Genomic_DNA"/>
</dbReference>
<evidence type="ECO:0000313" key="13">
    <source>
        <dbReference type="EMBL" id="RGS64968.1"/>
    </source>
</evidence>
<feature type="compositionally biased region" description="Low complexity" evidence="4">
    <location>
        <begin position="133"/>
        <end position="148"/>
    </location>
</feature>
<dbReference type="RefSeq" id="WP_021913833.1">
    <property type="nucleotide sequence ID" value="NZ_BPPZ01000002.1"/>
</dbReference>
<evidence type="ECO:0000313" key="20">
    <source>
        <dbReference type="Proteomes" id="UP000464884"/>
    </source>
</evidence>
<reference evidence="15 16" key="1">
    <citation type="journal article" date="2016" name="Sci. Rep.">
        <title>Evaluation of genetic diversity among strains of the human gut commensal Bifidobacterium adolescentis.</title>
        <authorList>
            <person name="Duranti S."/>
            <person name="Milani C."/>
            <person name="Lugli G.A."/>
            <person name="Mancabelli L."/>
            <person name="Turroni F."/>
            <person name="Ferrario C."/>
            <person name="Mangifesta M."/>
            <person name="Viappiani A."/>
            <person name="Sanchez B."/>
            <person name="Margolles A."/>
            <person name="van Sinderen D."/>
            <person name="Ventura M."/>
        </authorList>
    </citation>
    <scope>NUCLEOTIDE SEQUENCE [LARGE SCALE GENOMIC DNA]</scope>
    <source>
        <strain evidence="9 16">487B</strain>
        <strain evidence="10 17">AL46-2</strain>
        <strain evidence="11 15">AL46-7</strain>
    </source>
</reference>
<dbReference type="InterPro" id="IPR016032">
    <property type="entry name" value="Sig_transdc_resp-reg_C-effctor"/>
</dbReference>
<dbReference type="EMBL" id="LNKD01000001">
    <property type="protein sequence ID" value="OSG88544.1"/>
    <property type="molecule type" value="Genomic_DNA"/>
</dbReference>
<dbReference type="InterPro" id="IPR000792">
    <property type="entry name" value="Tscrpt_reg_LuxR_C"/>
</dbReference>
<dbReference type="PRINTS" id="PR00038">
    <property type="entry name" value="HTHLUXR"/>
</dbReference>
<dbReference type="InterPro" id="IPR001789">
    <property type="entry name" value="Sig_transdc_resp-reg_receiver"/>
</dbReference>
<evidence type="ECO:0000313" key="17">
    <source>
        <dbReference type="Proteomes" id="UP000193905"/>
    </source>
</evidence>
<dbReference type="eggNOG" id="COG2197">
    <property type="taxonomic scope" value="Bacteria"/>
</dbReference>
<dbReference type="PROSITE" id="PS50110">
    <property type="entry name" value="RESPONSE_REGULATORY"/>
    <property type="match status" value="1"/>
</dbReference>
<dbReference type="Pfam" id="PF00072">
    <property type="entry name" value="Response_reg"/>
    <property type="match status" value="1"/>
</dbReference>
<evidence type="ECO:0000313" key="18">
    <source>
        <dbReference type="Proteomes" id="UP000285262"/>
    </source>
</evidence>
<evidence type="ECO:0000256" key="1">
    <source>
        <dbReference type="ARBA" id="ARBA00022553"/>
    </source>
</evidence>
<gene>
    <name evidence="7" type="primary">bburE</name>
    <name evidence="10" type="ORF">AL0462_1188</name>
    <name evidence="11" type="ORF">AL0467_1294</name>
    <name evidence="9" type="ORF">B0487_1464</name>
    <name evidence="7" type="ORF">BIFAD42_04630</name>
    <name evidence="14" type="ORF">DW072_07280</name>
    <name evidence="13" type="ORF">DWX79_04975</name>
    <name evidence="12" type="ORF">F3K97_07485</name>
    <name evidence="8" type="ORF">GA629_06735</name>
</gene>
<accession>A0A076JP79</accession>
<organism evidence="10 17">
    <name type="scientific">Bifidobacterium adolescentis</name>
    <dbReference type="NCBI Taxonomy" id="1680"/>
    <lineage>
        <taxon>Bacteria</taxon>
        <taxon>Bacillati</taxon>
        <taxon>Actinomycetota</taxon>
        <taxon>Actinomycetes</taxon>
        <taxon>Bifidobacteriales</taxon>
        <taxon>Bifidobacteriaceae</taxon>
        <taxon>Bifidobacterium</taxon>
    </lineage>
</organism>
<dbReference type="SUPFAM" id="SSF46894">
    <property type="entry name" value="C-terminal effector domain of the bipartite response regulators"/>
    <property type="match status" value="1"/>
</dbReference>